<gene>
    <name evidence="1" type="ORF">SPARVUS_LOCUS11015329</name>
</gene>
<accession>A0ABN9F3W7</accession>
<dbReference type="EMBL" id="CATNWA010016142">
    <property type="protein sequence ID" value="CAI9590223.1"/>
    <property type="molecule type" value="Genomic_DNA"/>
</dbReference>
<comment type="caution">
    <text evidence="1">The sequence shown here is derived from an EMBL/GenBank/DDBJ whole genome shotgun (WGS) entry which is preliminary data.</text>
</comment>
<dbReference type="Proteomes" id="UP001162483">
    <property type="component" value="Unassembled WGS sequence"/>
</dbReference>
<protein>
    <submittedName>
        <fullName evidence="1">Uncharacterized protein</fullName>
    </submittedName>
</protein>
<reference evidence="1" key="1">
    <citation type="submission" date="2023-05" db="EMBL/GenBank/DDBJ databases">
        <authorList>
            <person name="Stuckert A."/>
        </authorList>
    </citation>
    <scope>NUCLEOTIDE SEQUENCE</scope>
</reference>
<evidence type="ECO:0000313" key="2">
    <source>
        <dbReference type="Proteomes" id="UP001162483"/>
    </source>
</evidence>
<proteinExistence type="predicted"/>
<keyword evidence="2" id="KW-1185">Reference proteome</keyword>
<name>A0ABN9F3W7_9NEOB</name>
<evidence type="ECO:0000313" key="1">
    <source>
        <dbReference type="EMBL" id="CAI9590223.1"/>
    </source>
</evidence>
<sequence length="59" mass="6562">MFPLQRPRPCSPADTGIILQVSVPCKHRYVRGGGGGGREFKKCKNLTLLYQTISHTFCP</sequence>
<organism evidence="1 2">
    <name type="scientific">Staurois parvus</name>
    <dbReference type="NCBI Taxonomy" id="386267"/>
    <lineage>
        <taxon>Eukaryota</taxon>
        <taxon>Metazoa</taxon>
        <taxon>Chordata</taxon>
        <taxon>Craniata</taxon>
        <taxon>Vertebrata</taxon>
        <taxon>Euteleostomi</taxon>
        <taxon>Amphibia</taxon>
        <taxon>Batrachia</taxon>
        <taxon>Anura</taxon>
        <taxon>Neobatrachia</taxon>
        <taxon>Ranoidea</taxon>
        <taxon>Ranidae</taxon>
        <taxon>Staurois</taxon>
    </lineage>
</organism>